<sequence>MALKFTVDIKILFAAKVAMFVYGHTSILHFVRLLT</sequence>
<dbReference type="EMBL" id="GBXM01102274">
    <property type="protein sequence ID" value="JAH06303.1"/>
    <property type="molecule type" value="Transcribed_RNA"/>
</dbReference>
<evidence type="ECO:0000313" key="2">
    <source>
        <dbReference type="EMBL" id="JAH06303.1"/>
    </source>
</evidence>
<feature type="transmembrane region" description="Helical" evidence="1">
    <location>
        <begin position="12"/>
        <end position="31"/>
    </location>
</feature>
<proteinExistence type="predicted"/>
<organism evidence="2">
    <name type="scientific">Anguilla anguilla</name>
    <name type="common">European freshwater eel</name>
    <name type="synonym">Muraena anguilla</name>
    <dbReference type="NCBI Taxonomy" id="7936"/>
    <lineage>
        <taxon>Eukaryota</taxon>
        <taxon>Metazoa</taxon>
        <taxon>Chordata</taxon>
        <taxon>Craniata</taxon>
        <taxon>Vertebrata</taxon>
        <taxon>Euteleostomi</taxon>
        <taxon>Actinopterygii</taxon>
        <taxon>Neopterygii</taxon>
        <taxon>Teleostei</taxon>
        <taxon>Anguilliformes</taxon>
        <taxon>Anguillidae</taxon>
        <taxon>Anguilla</taxon>
    </lineage>
</organism>
<evidence type="ECO:0000256" key="1">
    <source>
        <dbReference type="SAM" id="Phobius"/>
    </source>
</evidence>
<accession>A0A0E9PR35</accession>
<dbReference type="AlphaFoldDB" id="A0A0E9PR35"/>
<keyword evidence="1" id="KW-0472">Membrane</keyword>
<name>A0A0E9PR35_ANGAN</name>
<reference evidence="2" key="1">
    <citation type="submission" date="2014-11" db="EMBL/GenBank/DDBJ databases">
        <authorList>
            <person name="Amaro Gonzalez C."/>
        </authorList>
    </citation>
    <scope>NUCLEOTIDE SEQUENCE</scope>
</reference>
<reference evidence="2" key="2">
    <citation type="journal article" date="2015" name="Fish Shellfish Immunol.">
        <title>Early steps in the European eel (Anguilla anguilla)-Vibrio vulnificus interaction in the gills: Role of the RtxA13 toxin.</title>
        <authorList>
            <person name="Callol A."/>
            <person name="Pajuelo D."/>
            <person name="Ebbesson L."/>
            <person name="Teles M."/>
            <person name="MacKenzie S."/>
            <person name="Amaro C."/>
        </authorList>
    </citation>
    <scope>NUCLEOTIDE SEQUENCE</scope>
</reference>
<protein>
    <submittedName>
        <fullName evidence="2">Uncharacterized protein</fullName>
    </submittedName>
</protein>
<keyword evidence="1" id="KW-0812">Transmembrane</keyword>
<keyword evidence="1" id="KW-1133">Transmembrane helix</keyword>